<proteinExistence type="predicted"/>
<evidence type="ECO:0000313" key="2">
    <source>
        <dbReference type="EMBL" id="KAF2734358.1"/>
    </source>
</evidence>
<dbReference type="GO" id="GO:0005783">
    <property type="term" value="C:endoplasmic reticulum"/>
    <property type="evidence" value="ECO:0007669"/>
    <property type="project" value="TreeGrafter"/>
</dbReference>
<evidence type="ECO:0000313" key="3">
    <source>
        <dbReference type="Proteomes" id="UP000799444"/>
    </source>
</evidence>
<dbReference type="InterPro" id="IPR013927">
    <property type="entry name" value="TF_Opi1_Ccg-8"/>
</dbReference>
<dbReference type="GO" id="GO:0003714">
    <property type="term" value="F:transcription corepressor activity"/>
    <property type="evidence" value="ECO:0007669"/>
    <property type="project" value="InterPro"/>
</dbReference>
<name>A0A9P4QUY6_9PLEO</name>
<dbReference type="PANTHER" id="PTHR38406">
    <property type="entry name" value="TRANSCRIPTIONAL REPRESSOR OPI1"/>
    <property type="match status" value="1"/>
</dbReference>
<accession>A0A9P4QUY6</accession>
<feature type="region of interest" description="Disordered" evidence="1">
    <location>
        <begin position="393"/>
        <end position="419"/>
    </location>
</feature>
<dbReference type="OrthoDB" id="2441642at2759"/>
<feature type="compositionally biased region" description="Basic and acidic residues" evidence="1">
    <location>
        <begin position="234"/>
        <end position="243"/>
    </location>
</feature>
<feature type="compositionally biased region" description="Basic and acidic residues" evidence="1">
    <location>
        <begin position="393"/>
        <end position="407"/>
    </location>
</feature>
<feature type="region of interest" description="Disordered" evidence="1">
    <location>
        <begin position="137"/>
        <end position="161"/>
    </location>
</feature>
<dbReference type="GO" id="GO:0030968">
    <property type="term" value="P:endoplasmic reticulum unfolded protein response"/>
    <property type="evidence" value="ECO:0007669"/>
    <property type="project" value="TreeGrafter"/>
</dbReference>
<feature type="compositionally biased region" description="Acidic residues" evidence="1">
    <location>
        <begin position="547"/>
        <end position="556"/>
    </location>
</feature>
<dbReference type="EMBL" id="ML996149">
    <property type="protein sequence ID" value="KAF2734358.1"/>
    <property type="molecule type" value="Genomic_DNA"/>
</dbReference>
<keyword evidence="3" id="KW-1185">Reference proteome</keyword>
<feature type="region of interest" description="Disordered" evidence="1">
    <location>
        <begin position="531"/>
        <end position="556"/>
    </location>
</feature>
<dbReference type="AlphaFoldDB" id="A0A9P4QUY6"/>
<sequence length="556" mass="60303">MDMQQEHPPPPAYAQHEPESLHLPSVPTHAPLSPQNTDRLPGIRALALPDSNARTHIDLSPRTSQAEWSAGLLPLSSATFPRVPEGFPRNGGDAVDVGSPMDTASVASLGDERRRETSVLSVDDPDVRLAAEALSGLGNPDFARSPTSRSLTLPHPPTSNEPEPLLSLITTNHPWLGGTINGSISAYNATKGYTPRFVQYGAELLERNIGSPVVNTVSSVGRRTGVEQNIRRYLGETHRRPSDLEQGDADSSRKRQRIMSPGSDAMEVEDAFASPRTRGGSQSSYAESLPAYDDQRSPQYSESAIVVVDPVTGKPTSSTTSEPQSQAGQDRRVNWGTQLIMTTSGLGVALSDASLKSLRLCLGLLRGATKHIDAVMLALKRVLDEYDTALRDRRPSDDKAEAQRDQDSMQTSTLADEEKEEQVRRIADRMKQLSSDIWTTLQNVVQSVSRYTGGALPQNASQVVRTQLMSVPQRWQLAARSAAGEQRGEEARGAQRMLAFAKEGLDMMGQITTVVDGTVQSAESWLARIGRRSQDVQGAGQEKDEAAAEDEAADKK</sequence>
<dbReference type="Proteomes" id="UP000799444">
    <property type="component" value="Unassembled WGS sequence"/>
</dbReference>
<feature type="region of interest" description="Disordered" evidence="1">
    <location>
        <begin position="1"/>
        <end position="40"/>
    </location>
</feature>
<comment type="caution">
    <text evidence="2">The sequence shown here is derived from an EMBL/GenBank/DDBJ whole genome shotgun (WGS) entry which is preliminary data.</text>
</comment>
<feature type="region of interest" description="Disordered" evidence="1">
    <location>
        <begin position="85"/>
        <end position="120"/>
    </location>
</feature>
<gene>
    <name evidence="2" type="ORF">EJ04DRAFT_577005</name>
</gene>
<protein>
    <submittedName>
        <fullName evidence="2">Clock-controlled protein-like protein 8</fullName>
    </submittedName>
</protein>
<dbReference type="GO" id="GO:0005634">
    <property type="term" value="C:nucleus"/>
    <property type="evidence" value="ECO:0007669"/>
    <property type="project" value="TreeGrafter"/>
</dbReference>
<dbReference type="GO" id="GO:0008654">
    <property type="term" value="P:phospholipid biosynthetic process"/>
    <property type="evidence" value="ECO:0007669"/>
    <property type="project" value="TreeGrafter"/>
</dbReference>
<dbReference type="PANTHER" id="PTHR38406:SF1">
    <property type="entry name" value="TRANSCRIPTIONAL REPRESSOR OPI1"/>
    <property type="match status" value="1"/>
</dbReference>
<feature type="region of interest" description="Disordered" evidence="1">
    <location>
        <begin position="234"/>
        <end position="333"/>
    </location>
</feature>
<reference evidence="2" key="1">
    <citation type="journal article" date="2020" name="Stud. Mycol.">
        <title>101 Dothideomycetes genomes: a test case for predicting lifestyles and emergence of pathogens.</title>
        <authorList>
            <person name="Haridas S."/>
            <person name="Albert R."/>
            <person name="Binder M."/>
            <person name="Bloem J."/>
            <person name="Labutti K."/>
            <person name="Salamov A."/>
            <person name="Andreopoulos B."/>
            <person name="Baker S."/>
            <person name="Barry K."/>
            <person name="Bills G."/>
            <person name="Bluhm B."/>
            <person name="Cannon C."/>
            <person name="Castanera R."/>
            <person name="Culley D."/>
            <person name="Daum C."/>
            <person name="Ezra D."/>
            <person name="Gonzalez J."/>
            <person name="Henrissat B."/>
            <person name="Kuo A."/>
            <person name="Liang C."/>
            <person name="Lipzen A."/>
            <person name="Lutzoni F."/>
            <person name="Magnuson J."/>
            <person name="Mondo S."/>
            <person name="Nolan M."/>
            <person name="Ohm R."/>
            <person name="Pangilinan J."/>
            <person name="Park H.-J."/>
            <person name="Ramirez L."/>
            <person name="Alfaro M."/>
            <person name="Sun H."/>
            <person name="Tritt A."/>
            <person name="Yoshinaga Y."/>
            <person name="Zwiers L.-H."/>
            <person name="Turgeon B."/>
            <person name="Goodwin S."/>
            <person name="Spatafora J."/>
            <person name="Crous P."/>
            <person name="Grigoriev I."/>
        </authorList>
    </citation>
    <scope>NUCLEOTIDE SEQUENCE</scope>
    <source>
        <strain evidence="2">CBS 125425</strain>
    </source>
</reference>
<evidence type="ECO:0000256" key="1">
    <source>
        <dbReference type="SAM" id="MobiDB-lite"/>
    </source>
</evidence>
<dbReference type="GO" id="GO:0006357">
    <property type="term" value="P:regulation of transcription by RNA polymerase II"/>
    <property type="evidence" value="ECO:0007669"/>
    <property type="project" value="TreeGrafter"/>
</dbReference>
<dbReference type="Pfam" id="PF08618">
    <property type="entry name" value="Opi1"/>
    <property type="match status" value="2"/>
</dbReference>
<organism evidence="2 3">
    <name type="scientific">Polyplosphaeria fusca</name>
    <dbReference type="NCBI Taxonomy" id="682080"/>
    <lineage>
        <taxon>Eukaryota</taxon>
        <taxon>Fungi</taxon>
        <taxon>Dikarya</taxon>
        <taxon>Ascomycota</taxon>
        <taxon>Pezizomycotina</taxon>
        <taxon>Dothideomycetes</taxon>
        <taxon>Pleosporomycetidae</taxon>
        <taxon>Pleosporales</taxon>
        <taxon>Tetraplosphaeriaceae</taxon>
        <taxon>Polyplosphaeria</taxon>
    </lineage>
</organism>